<dbReference type="Pfam" id="PF02475">
    <property type="entry name" value="TRM5-TYW2_MTfase"/>
    <property type="match status" value="1"/>
</dbReference>
<keyword evidence="4" id="KW-0808">Transferase</keyword>
<dbReference type="AlphaFoldDB" id="A0A9P7A716"/>
<keyword evidence="6" id="KW-0819">tRNA processing</keyword>
<dbReference type="OrthoDB" id="408788at2759"/>
<dbReference type="HAMAP" id="MF_03152">
    <property type="entry name" value="TRM5"/>
    <property type="match status" value="1"/>
</dbReference>
<keyword evidence="5" id="KW-0949">S-adenosyl-L-methionine</keyword>
<dbReference type="Pfam" id="PF25133">
    <property type="entry name" value="TYW2_N_2"/>
    <property type="match status" value="1"/>
</dbReference>
<keyword evidence="13" id="KW-1185">Reference proteome</keyword>
<dbReference type="InterPro" id="IPR056743">
    <property type="entry name" value="TRM5-TYW2-like_MTfase"/>
</dbReference>
<dbReference type="GO" id="GO:0070901">
    <property type="term" value="P:mitochondrial tRNA methylation"/>
    <property type="evidence" value="ECO:0007669"/>
    <property type="project" value="TreeGrafter"/>
</dbReference>
<organism evidence="12 13">
    <name type="scientific">Suillus placidus</name>
    <dbReference type="NCBI Taxonomy" id="48579"/>
    <lineage>
        <taxon>Eukaryota</taxon>
        <taxon>Fungi</taxon>
        <taxon>Dikarya</taxon>
        <taxon>Basidiomycota</taxon>
        <taxon>Agaricomycotina</taxon>
        <taxon>Agaricomycetes</taxon>
        <taxon>Agaricomycetidae</taxon>
        <taxon>Boletales</taxon>
        <taxon>Suillineae</taxon>
        <taxon>Suillaceae</taxon>
        <taxon>Suillus</taxon>
    </lineage>
</organism>
<dbReference type="SUPFAM" id="SSF53335">
    <property type="entry name" value="S-adenosyl-L-methionine-dependent methyltransferases"/>
    <property type="match status" value="1"/>
</dbReference>
<accession>A0A9P7A716</accession>
<dbReference type="InterPro" id="IPR056744">
    <property type="entry name" value="TRM5/TYW2-like_N"/>
</dbReference>
<feature type="region of interest" description="Disordered" evidence="10">
    <location>
        <begin position="334"/>
        <end position="377"/>
    </location>
</feature>
<keyword evidence="2" id="KW-0963">Cytoplasm</keyword>
<dbReference type="InterPro" id="IPR025792">
    <property type="entry name" value="tRNA_Gua_MeTrfase_euk"/>
</dbReference>
<gene>
    <name evidence="12" type="ORF">EV702DRAFT_1054323</name>
</gene>
<reference evidence="12" key="1">
    <citation type="journal article" date="2020" name="New Phytol.">
        <title>Comparative genomics reveals dynamic genome evolution in host specialist ectomycorrhizal fungi.</title>
        <authorList>
            <person name="Lofgren L.A."/>
            <person name="Nguyen N.H."/>
            <person name="Vilgalys R."/>
            <person name="Ruytinx J."/>
            <person name="Liao H.L."/>
            <person name="Branco S."/>
            <person name="Kuo A."/>
            <person name="LaButti K."/>
            <person name="Lipzen A."/>
            <person name="Andreopoulos W."/>
            <person name="Pangilinan J."/>
            <person name="Riley R."/>
            <person name="Hundley H."/>
            <person name="Na H."/>
            <person name="Barry K."/>
            <person name="Grigoriev I.V."/>
            <person name="Stajich J.E."/>
            <person name="Kennedy P.G."/>
        </authorList>
    </citation>
    <scope>NUCLEOTIDE SEQUENCE</scope>
    <source>
        <strain evidence="12">DOB743</strain>
    </source>
</reference>
<evidence type="ECO:0000256" key="8">
    <source>
        <dbReference type="ARBA" id="ARBA00023242"/>
    </source>
</evidence>
<dbReference type="CDD" id="cd02440">
    <property type="entry name" value="AdoMet_MTases"/>
    <property type="match status" value="1"/>
</dbReference>
<dbReference type="Proteomes" id="UP000714275">
    <property type="component" value="Unassembled WGS sequence"/>
</dbReference>
<evidence type="ECO:0000256" key="6">
    <source>
        <dbReference type="ARBA" id="ARBA00022694"/>
    </source>
</evidence>
<keyword evidence="3" id="KW-0489">Methyltransferase</keyword>
<dbReference type="Gene3D" id="3.40.50.150">
    <property type="entry name" value="Vaccinia Virus protein VP39"/>
    <property type="match status" value="1"/>
</dbReference>
<sequence>MLGLQSCLSTLTLRKRPRLSFFSKIMACALTLDVSPPVHRWMDTTLQRDAFKKTIPVLAARVPASKTGFLLKSDVMKKSLMDLPKIRSVLRDPHDDLKRLVLLNVSEDVALSPEVRNFLQEQSATLVVHNLDLTYDYWTADEILHSILPEELCKGSPSGFAITGHLAHMNLNKEYLPYKHIIGQIVLDKNPTIKTVVNKLDSIDTKYRFFKMELLAGEPDYVVEHHESNCRFTFDFTHVYWNSRLHTEHDRLVQLFQPTDVIADVFAGVGPFAIPAAKKGCAVFANDLNPESARYLSQNIVDNKVASLVRASCEDGRDFIKKVIGRARDHPFPAYTGPKLSKMQEKEEKRRLQLAKSSPTAARAPVDQSTAENQSPRQTISHFVMNLPDSAIDFLDAFRGILLESASERDLSGNYANMPMVHCHCFTRELQSDRAEADIIQRVESKLGHKLDPDSEVALHMVRSVAPNKDMYCISFRLPRDVAFAR</sequence>
<evidence type="ECO:0000256" key="9">
    <source>
        <dbReference type="ARBA" id="ARBA00047783"/>
    </source>
</evidence>
<evidence type="ECO:0000256" key="7">
    <source>
        <dbReference type="ARBA" id="ARBA00023128"/>
    </source>
</evidence>
<evidence type="ECO:0000256" key="1">
    <source>
        <dbReference type="ARBA" id="ARBA00009775"/>
    </source>
</evidence>
<feature type="non-terminal residue" evidence="12">
    <location>
        <position position="486"/>
    </location>
</feature>
<evidence type="ECO:0000313" key="13">
    <source>
        <dbReference type="Proteomes" id="UP000714275"/>
    </source>
</evidence>
<evidence type="ECO:0000256" key="3">
    <source>
        <dbReference type="ARBA" id="ARBA00022603"/>
    </source>
</evidence>
<dbReference type="GO" id="GO:0002939">
    <property type="term" value="P:tRNA N1-guanine methylation"/>
    <property type="evidence" value="ECO:0007669"/>
    <property type="project" value="TreeGrafter"/>
</dbReference>
<protein>
    <submittedName>
        <fullName evidence="12">Met-10+ like-protein-domain-containing protein</fullName>
    </submittedName>
</protein>
<feature type="compositionally biased region" description="Polar residues" evidence="10">
    <location>
        <begin position="367"/>
        <end position="377"/>
    </location>
</feature>
<dbReference type="InterPro" id="IPR030382">
    <property type="entry name" value="MeTrfase_TRM5/TYW2"/>
</dbReference>
<evidence type="ECO:0000256" key="2">
    <source>
        <dbReference type="ARBA" id="ARBA00022490"/>
    </source>
</evidence>
<evidence type="ECO:0000256" key="10">
    <source>
        <dbReference type="SAM" id="MobiDB-lite"/>
    </source>
</evidence>
<evidence type="ECO:0000256" key="4">
    <source>
        <dbReference type="ARBA" id="ARBA00022679"/>
    </source>
</evidence>
<dbReference type="FunFam" id="3.30.300.110:FF:000001">
    <property type="entry name" value="tRNA (guanine(37)-N1)-methyltransferase"/>
    <property type="match status" value="1"/>
</dbReference>
<comment type="catalytic activity">
    <reaction evidence="9">
        <text>guanosine(37) in tRNA + S-adenosyl-L-methionine = N(1)-methylguanosine(37) in tRNA + S-adenosyl-L-homocysteine + H(+)</text>
        <dbReference type="Rhea" id="RHEA:36899"/>
        <dbReference type="Rhea" id="RHEA-COMP:10145"/>
        <dbReference type="Rhea" id="RHEA-COMP:10147"/>
        <dbReference type="ChEBI" id="CHEBI:15378"/>
        <dbReference type="ChEBI" id="CHEBI:57856"/>
        <dbReference type="ChEBI" id="CHEBI:59789"/>
        <dbReference type="ChEBI" id="CHEBI:73542"/>
        <dbReference type="ChEBI" id="CHEBI:74269"/>
        <dbReference type="EC" id="2.1.1.228"/>
    </reaction>
</comment>
<comment type="caution">
    <text evidence="12">The sequence shown here is derived from an EMBL/GenBank/DDBJ whole genome shotgun (WGS) entry which is preliminary data.</text>
</comment>
<dbReference type="GO" id="GO:0005759">
    <property type="term" value="C:mitochondrial matrix"/>
    <property type="evidence" value="ECO:0007669"/>
    <property type="project" value="TreeGrafter"/>
</dbReference>
<feature type="domain" description="SAM-dependent methyltransferase TRM5/TYW2-type" evidence="11">
    <location>
        <begin position="160"/>
        <end position="480"/>
    </location>
</feature>
<dbReference type="GO" id="GO:0052906">
    <property type="term" value="F:tRNA (guanine(37)-N1)-methyltransferase activity"/>
    <property type="evidence" value="ECO:0007669"/>
    <property type="project" value="UniProtKB-EC"/>
</dbReference>
<evidence type="ECO:0000256" key="5">
    <source>
        <dbReference type="ARBA" id="ARBA00022691"/>
    </source>
</evidence>
<name>A0A9P7A716_9AGAM</name>
<dbReference type="PANTHER" id="PTHR23245">
    <property type="entry name" value="TRNA METHYLTRANSFERASE"/>
    <property type="match status" value="1"/>
</dbReference>
<dbReference type="PANTHER" id="PTHR23245:SF36">
    <property type="entry name" value="TRNA (GUANINE(37)-N1)-METHYLTRANSFERASE"/>
    <property type="match status" value="1"/>
</dbReference>
<keyword evidence="7" id="KW-0496">Mitochondrion</keyword>
<keyword evidence="8" id="KW-0539">Nucleus</keyword>
<dbReference type="Gene3D" id="3.30.300.110">
    <property type="entry name" value="Met-10+ protein-like domains"/>
    <property type="match status" value="1"/>
</dbReference>
<dbReference type="EMBL" id="JABBWD010000001">
    <property type="protein sequence ID" value="KAG1783578.1"/>
    <property type="molecule type" value="Genomic_DNA"/>
</dbReference>
<proteinExistence type="inferred from homology"/>
<dbReference type="InterPro" id="IPR029063">
    <property type="entry name" value="SAM-dependent_MTases_sf"/>
</dbReference>
<dbReference type="PROSITE" id="PS51684">
    <property type="entry name" value="SAM_MT_TRM5_TYW2"/>
    <property type="match status" value="1"/>
</dbReference>
<evidence type="ECO:0000259" key="11">
    <source>
        <dbReference type="PROSITE" id="PS51684"/>
    </source>
</evidence>
<evidence type="ECO:0000313" key="12">
    <source>
        <dbReference type="EMBL" id="KAG1783578.1"/>
    </source>
</evidence>
<comment type="similarity">
    <text evidence="1">Belongs to the class I-like SAM-binding methyltransferase superfamily. TRM5/TYW2 family.</text>
</comment>
<feature type="compositionally biased region" description="Basic and acidic residues" evidence="10">
    <location>
        <begin position="342"/>
        <end position="351"/>
    </location>
</feature>